<dbReference type="SMART" id="SM00642">
    <property type="entry name" value="Aamy"/>
    <property type="match status" value="1"/>
</dbReference>
<accession>A0A643F8K1</accession>
<keyword evidence="4" id="KW-1185">Reference proteome</keyword>
<sequence length="573" mass="62800">MTLRTLALAAALALGGPVWAQTPATAPAPAPAHAGSFADNPIVYFVITDRFLDGNPANDHSYGRTREAKPADDVGTFHGGDLAGLTRKLKDGWFKDLGVNAIWITAPYEQAHGWVVGGNKEFKHYAYHGYFALDYTRLDQNMGTEDELRAFVAAAHAQGIRVLFDVVMNHPGYGDLRSLSEYVNQSKTDKKAGVLWAGWEQATLRDYHSYIDYNDPAWLLWWGPDWIRSGLRGYTEGGRDDLTMQLAYLPDFKTESPKPVDLPPLLQHKPDTHAKALPNATVRDYLVSWLTQWVRDYGIDGFRADTVKHVEPASWAALKAAGVQALADWKAAHPKEAIDNAPFWMTGEYWGQGIERNAIYDAGFDNMINFDFQDRAREAVGTSLDTAKVDRLYSDYAKVLAAPARHNVLSYLSSHDTALFDRSRLVDAGSVLLLAPGGVQIFYGDETARPPGYAPSGDKQQATRSDMNWDAVDSTVLSHWRTLGRFRARHVALARGVHAKLADAPYTFSRITADDRVVVALGAAAARKIVVGNVFPEGSTVRDAYTGATARVTGGAVALTPQTNGVVLLEAAP</sequence>
<dbReference type="PANTHER" id="PTHR10357:SF209">
    <property type="entry name" value="PERIPLASMIC ALPHA-AMYLASE"/>
    <property type="match status" value="1"/>
</dbReference>
<dbReference type="Gene3D" id="2.60.40.1180">
    <property type="entry name" value="Golgi alpha-mannosidase II"/>
    <property type="match status" value="1"/>
</dbReference>
<dbReference type="InterPro" id="IPR017853">
    <property type="entry name" value="GH"/>
</dbReference>
<evidence type="ECO:0000259" key="2">
    <source>
        <dbReference type="SMART" id="SM00642"/>
    </source>
</evidence>
<dbReference type="OrthoDB" id="9800174at2"/>
<dbReference type="SUPFAM" id="SSF51445">
    <property type="entry name" value="(Trans)glycosidases"/>
    <property type="match status" value="1"/>
</dbReference>
<organism evidence="3 4">
    <name type="scientific">Ideonella dechloratans</name>
    <dbReference type="NCBI Taxonomy" id="36863"/>
    <lineage>
        <taxon>Bacteria</taxon>
        <taxon>Pseudomonadati</taxon>
        <taxon>Pseudomonadota</taxon>
        <taxon>Betaproteobacteria</taxon>
        <taxon>Burkholderiales</taxon>
        <taxon>Sphaerotilaceae</taxon>
        <taxon>Ideonella</taxon>
    </lineage>
</organism>
<evidence type="ECO:0000313" key="3">
    <source>
        <dbReference type="EMBL" id="KAB0577096.1"/>
    </source>
</evidence>
<name>A0A643F8K1_IDEDE</name>
<feature type="domain" description="Glycosyl hydrolase family 13 catalytic" evidence="2">
    <location>
        <begin position="45"/>
        <end position="487"/>
    </location>
</feature>
<feature type="signal peptide" evidence="1">
    <location>
        <begin position="1"/>
        <end position="20"/>
    </location>
</feature>
<dbReference type="AlphaFoldDB" id="A0A643F8K1"/>
<dbReference type="EMBL" id="VZPB01000050">
    <property type="protein sequence ID" value="KAB0577096.1"/>
    <property type="molecule type" value="Genomic_DNA"/>
</dbReference>
<feature type="chain" id="PRO_5024905726" evidence="1">
    <location>
        <begin position="21"/>
        <end position="573"/>
    </location>
</feature>
<comment type="caution">
    <text evidence="3">The sequence shown here is derived from an EMBL/GenBank/DDBJ whole genome shotgun (WGS) entry which is preliminary data.</text>
</comment>
<evidence type="ECO:0000313" key="4">
    <source>
        <dbReference type="Proteomes" id="UP000430120"/>
    </source>
</evidence>
<dbReference type="Gene3D" id="3.20.20.80">
    <property type="entry name" value="Glycosidases"/>
    <property type="match status" value="2"/>
</dbReference>
<protein>
    <submittedName>
        <fullName evidence="3">Alpha-amylase</fullName>
    </submittedName>
</protein>
<dbReference type="PANTHER" id="PTHR10357">
    <property type="entry name" value="ALPHA-AMYLASE FAMILY MEMBER"/>
    <property type="match status" value="1"/>
</dbReference>
<dbReference type="GO" id="GO:0005975">
    <property type="term" value="P:carbohydrate metabolic process"/>
    <property type="evidence" value="ECO:0007669"/>
    <property type="project" value="InterPro"/>
</dbReference>
<dbReference type="InterPro" id="IPR013780">
    <property type="entry name" value="Glyco_hydro_b"/>
</dbReference>
<dbReference type="RefSeq" id="WP_151125271.1">
    <property type="nucleotide sequence ID" value="NZ_CP088082.1"/>
</dbReference>
<proteinExistence type="predicted"/>
<dbReference type="Pfam" id="PF00128">
    <property type="entry name" value="Alpha-amylase"/>
    <property type="match status" value="2"/>
</dbReference>
<dbReference type="Proteomes" id="UP000430120">
    <property type="component" value="Unassembled WGS sequence"/>
</dbReference>
<dbReference type="InterPro" id="IPR006047">
    <property type="entry name" value="GH13_cat_dom"/>
</dbReference>
<reference evidence="3 4" key="1">
    <citation type="submission" date="2019-09" db="EMBL/GenBank/DDBJ databases">
        <title>Draft genome sequences of 48 bacterial type strains from the CCUG.</title>
        <authorList>
            <person name="Tunovic T."/>
            <person name="Pineiro-Iglesias B."/>
            <person name="Unosson C."/>
            <person name="Inganas E."/>
            <person name="Ohlen M."/>
            <person name="Cardew S."/>
            <person name="Jensie-Markopoulos S."/>
            <person name="Salva-Serra F."/>
            <person name="Jaen-Luchoro D."/>
            <person name="Karlsson R."/>
            <person name="Svensson-Stadler L."/>
            <person name="Chun J."/>
            <person name="Moore E."/>
        </authorList>
    </citation>
    <scope>NUCLEOTIDE SEQUENCE [LARGE SCALE GENOMIC DNA]</scope>
    <source>
        <strain evidence="3 4">CCUG 30977</strain>
    </source>
</reference>
<keyword evidence="1" id="KW-0732">Signal</keyword>
<gene>
    <name evidence="3" type="ORF">F7Q92_16910</name>
</gene>
<evidence type="ECO:0000256" key="1">
    <source>
        <dbReference type="SAM" id="SignalP"/>
    </source>
</evidence>